<comment type="caution">
    <text evidence="13">The sequence shown here is derived from an EMBL/GenBank/DDBJ whole genome shotgun (WGS) entry which is preliminary data.</text>
</comment>
<sequence>MSSLGITEKRRWLVPEVVQTSAMDCGPASLKCLLEGFNIPVSYGRLREACQTNVDGTSIDMLEEVANQLGVTAEQTMVPLDHIFLSEAAVLPAMVVVRHSDGATHFVVIWRRHGRWLQVMDPAMGRRWVTCQRFAEEIFRHEFPVQAQDWLEWAASDEFLKPLAQRISLLGATKEKVTAVLNQARQESDWFGWAKLDASVRLVHSIVEAGGIPAGNQAVKLMDTLLGQIDKNAIYKTIPRSYWSVMPPLSEGESDEKLVLSGAVLLQIKAKNPEITPALTKETTGQEPLATEIEAALKEKPLQPSKALLNMLKDDGILSPYALIGALTVSVAALLIETLLFRGIFDISWELKLADQRLFAVVALMVFVGLLLLIEIPIKMESLRFGRHLETRLRMALLRKLPNLTDRYFQSRPVSDMAERSHSIALTRLVPDLGIHFVQTVWDIVFTLTGIILIAPASGVLAITIALLAILLPLLAQPLLNERDLRVRSHSGALFSFYLDALLGLVPIRTHRAELAVRREHEGLLVEWARSSRSLIQLSLAIDGVQSLVCMSFVGLMLFQHFMRSGGVTGGDLLLVYWALKLPAIGHTLTTLAHQYPAQRNILLRLLEPLSTPEEVDTPIQDDASPDTRPIKRSTGVSIKISNGNVVAAGHSILQGINLSIAPGEQIAIVGPSGAGKSSLVGLLLGWHRLAGGQLLVDNQILSGRNQQALRQEIAWVDPAVQIWNRPFLDNLIYSSHENGFDRITSAIDAATLRGVLQKLPSGLQTYLGEGGSLLSGGEGQRVRLARALMQTDVRLALLDEPFRGMDRTQRHRLLNEARNWWATATLLCVTHDVEETLSFNRVLVVEDGQIIEDDAPGRLAARDSRYRDLLNAEKLVRQELWKGKEWRKIQVQDGYIKSATDASNG</sequence>
<evidence type="ECO:0000259" key="12">
    <source>
        <dbReference type="PROSITE" id="PS50990"/>
    </source>
</evidence>
<name>V5E2U0_9GAMM</name>
<keyword evidence="4 13" id="KW-0067">ATP-binding</keyword>
<dbReference type="InterPro" id="IPR005074">
    <property type="entry name" value="Peptidase_C39"/>
</dbReference>
<dbReference type="SUPFAM" id="SSF52540">
    <property type="entry name" value="P-loop containing nucleoside triphosphate hydrolases"/>
    <property type="match status" value="1"/>
</dbReference>
<dbReference type="Pfam" id="PF03412">
    <property type="entry name" value="Peptidase_C39"/>
    <property type="match status" value="1"/>
</dbReference>
<dbReference type="InterPro" id="IPR036640">
    <property type="entry name" value="ABC1_TM_sf"/>
</dbReference>
<evidence type="ECO:0000256" key="6">
    <source>
        <dbReference type="ARBA" id="ARBA00022989"/>
    </source>
</evidence>
<dbReference type="PANTHER" id="PTHR24221:SF654">
    <property type="entry name" value="ATP-BINDING CASSETTE SUB-FAMILY B MEMBER 6"/>
    <property type="match status" value="1"/>
</dbReference>
<comment type="subcellular location">
    <subcellularLocation>
        <location evidence="1">Cell membrane</location>
        <topology evidence="1">Multi-pass membrane protein</topology>
    </subcellularLocation>
</comment>
<dbReference type="STRING" id="1116472.MGMO_8c00130"/>
<evidence type="ECO:0000313" key="13">
    <source>
        <dbReference type="EMBL" id="ESS73876.1"/>
    </source>
</evidence>
<dbReference type="GO" id="GO:0005886">
    <property type="term" value="C:plasma membrane"/>
    <property type="evidence" value="ECO:0007669"/>
    <property type="project" value="UniProtKB-SubCell"/>
</dbReference>
<keyword evidence="3" id="KW-0547">Nucleotide-binding</keyword>
<dbReference type="InterPro" id="IPR011527">
    <property type="entry name" value="ABC1_TM_dom"/>
</dbReference>
<dbReference type="PROSITE" id="PS50990">
    <property type="entry name" value="PEPTIDASE_C39"/>
    <property type="match status" value="1"/>
</dbReference>
<dbReference type="EMBL" id="AYLO01000008">
    <property type="protein sequence ID" value="ESS73876.1"/>
    <property type="molecule type" value="Genomic_DNA"/>
</dbReference>
<dbReference type="EC" id="3.6.3.-" evidence="13"/>
<dbReference type="InterPro" id="IPR039421">
    <property type="entry name" value="Type_1_exporter"/>
</dbReference>
<keyword evidence="13" id="KW-0378">Hydrolase</keyword>
<evidence type="ECO:0000259" key="11">
    <source>
        <dbReference type="PROSITE" id="PS50929"/>
    </source>
</evidence>
<dbReference type="GO" id="GO:0005524">
    <property type="term" value="F:ATP binding"/>
    <property type="evidence" value="ECO:0007669"/>
    <property type="project" value="UniProtKB-KW"/>
</dbReference>
<evidence type="ECO:0000256" key="4">
    <source>
        <dbReference type="ARBA" id="ARBA00022840"/>
    </source>
</evidence>
<dbReference type="GO" id="GO:0015031">
    <property type="term" value="P:protein transport"/>
    <property type="evidence" value="ECO:0007669"/>
    <property type="project" value="UniProtKB-KW"/>
</dbReference>
<feature type="domain" description="Peptidase C39" evidence="12">
    <location>
        <begin position="19"/>
        <end position="145"/>
    </location>
</feature>
<dbReference type="Proteomes" id="UP000017842">
    <property type="component" value="Unassembled WGS sequence"/>
</dbReference>
<dbReference type="PATRIC" id="fig|1116472.3.peg.190"/>
<dbReference type="SMART" id="SM00382">
    <property type="entry name" value="AAA"/>
    <property type="match status" value="1"/>
</dbReference>
<evidence type="ECO:0000313" key="14">
    <source>
        <dbReference type="Proteomes" id="UP000017842"/>
    </source>
</evidence>
<reference evidence="13 14" key="1">
    <citation type="journal article" date="2013" name="Genome Announc.">
        <title>Draft Genome Sequence of the Methanotrophic Gammaproteobacterium Methyloglobulus morosus DSM 22980 Strain KoM1.</title>
        <authorList>
            <person name="Poehlein A."/>
            <person name="Deutzmann J.S."/>
            <person name="Daniel R."/>
            <person name="Simeonova D.D."/>
        </authorList>
    </citation>
    <scope>NUCLEOTIDE SEQUENCE [LARGE SCALE GENOMIC DNA]</scope>
    <source>
        <strain evidence="13 14">KoM1</strain>
    </source>
</reference>
<keyword evidence="5" id="KW-0813">Transport</keyword>
<dbReference type="Gene3D" id="1.20.1560.10">
    <property type="entry name" value="ABC transporter type 1, transmembrane domain"/>
    <property type="match status" value="1"/>
</dbReference>
<dbReference type="PROSITE" id="PS50893">
    <property type="entry name" value="ABC_TRANSPORTER_2"/>
    <property type="match status" value="1"/>
</dbReference>
<evidence type="ECO:0000256" key="5">
    <source>
        <dbReference type="ARBA" id="ARBA00022927"/>
    </source>
</evidence>
<evidence type="ECO:0000259" key="10">
    <source>
        <dbReference type="PROSITE" id="PS50893"/>
    </source>
</evidence>
<keyword evidence="7 9" id="KW-0472">Membrane</keyword>
<feature type="domain" description="ABC transporter" evidence="10">
    <location>
        <begin position="639"/>
        <end position="873"/>
    </location>
</feature>
<dbReference type="GO" id="GO:0034040">
    <property type="term" value="F:ATPase-coupled lipid transmembrane transporter activity"/>
    <property type="evidence" value="ECO:0007669"/>
    <property type="project" value="TreeGrafter"/>
</dbReference>
<dbReference type="eggNOG" id="COG2274">
    <property type="taxonomic scope" value="Bacteria"/>
</dbReference>
<keyword evidence="6 9" id="KW-1133">Transmembrane helix</keyword>
<evidence type="ECO:0000256" key="8">
    <source>
        <dbReference type="ARBA" id="ARBA00043264"/>
    </source>
</evidence>
<dbReference type="SUPFAM" id="SSF90123">
    <property type="entry name" value="ABC transporter transmembrane region"/>
    <property type="match status" value="1"/>
</dbReference>
<keyword evidence="2 9" id="KW-0812">Transmembrane</keyword>
<dbReference type="GO" id="GO:0043213">
    <property type="term" value="P:bacteriocin transport"/>
    <property type="evidence" value="ECO:0007669"/>
    <property type="project" value="UniProtKB-KW"/>
</dbReference>
<keyword evidence="5" id="KW-0653">Protein transport</keyword>
<dbReference type="GO" id="GO:0006508">
    <property type="term" value="P:proteolysis"/>
    <property type="evidence" value="ECO:0007669"/>
    <property type="project" value="InterPro"/>
</dbReference>
<feature type="transmembrane region" description="Helical" evidence="9">
    <location>
        <begin position="321"/>
        <end position="345"/>
    </location>
</feature>
<evidence type="ECO:0000256" key="1">
    <source>
        <dbReference type="ARBA" id="ARBA00004651"/>
    </source>
</evidence>
<dbReference type="Gene3D" id="3.90.70.10">
    <property type="entry name" value="Cysteine proteinases"/>
    <property type="match status" value="1"/>
</dbReference>
<dbReference type="Pfam" id="PF00005">
    <property type="entry name" value="ABC_tran"/>
    <property type="match status" value="1"/>
</dbReference>
<dbReference type="PROSITE" id="PS50929">
    <property type="entry name" value="ABC_TM1F"/>
    <property type="match status" value="1"/>
</dbReference>
<feature type="domain" description="ABC transmembrane type-1" evidence="11">
    <location>
        <begin position="322"/>
        <end position="576"/>
    </location>
</feature>
<dbReference type="GO" id="GO:0008233">
    <property type="term" value="F:peptidase activity"/>
    <property type="evidence" value="ECO:0007669"/>
    <property type="project" value="InterPro"/>
</dbReference>
<dbReference type="Gene3D" id="3.40.50.300">
    <property type="entry name" value="P-loop containing nucleotide triphosphate hydrolases"/>
    <property type="match status" value="1"/>
</dbReference>
<keyword evidence="8" id="KW-0080">Bacteriocin transport</keyword>
<keyword evidence="14" id="KW-1185">Reference proteome</keyword>
<feature type="transmembrane region" description="Helical" evidence="9">
    <location>
        <begin position="357"/>
        <end position="378"/>
    </location>
</feature>
<proteinExistence type="predicted"/>
<dbReference type="GO" id="GO:0140359">
    <property type="term" value="F:ABC-type transporter activity"/>
    <property type="evidence" value="ECO:0007669"/>
    <property type="project" value="InterPro"/>
</dbReference>
<dbReference type="AlphaFoldDB" id="V5E2U0"/>
<evidence type="ECO:0000256" key="2">
    <source>
        <dbReference type="ARBA" id="ARBA00022692"/>
    </source>
</evidence>
<dbReference type="InterPro" id="IPR027417">
    <property type="entry name" value="P-loop_NTPase"/>
</dbReference>
<evidence type="ECO:0000256" key="9">
    <source>
        <dbReference type="SAM" id="Phobius"/>
    </source>
</evidence>
<dbReference type="InterPro" id="IPR003593">
    <property type="entry name" value="AAA+_ATPase"/>
</dbReference>
<dbReference type="GO" id="GO:0016887">
    <property type="term" value="F:ATP hydrolysis activity"/>
    <property type="evidence" value="ECO:0007669"/>
    <property type="project" value="InterPro"/>
</dbReference>
<protein>
    <submittedName>
        <fullName evidence="13">Lipid A export ATP-binding/permease protein MsbA</fullName>
        <ecNumber evidence="13">3.6.3.-</ecNumber>
    </submittedName>
</protein>
<dbReference type="InterPro" id="IPR003439">
    <property type="entry name" value="ABC_transporter-like_ATP-bd"/>
</dbReference>
<dbReference type="OrthoDB" id="9802264at2"/>
<organism evidence="13 14">
    <name type="scientific">Methyloglobulus morosus KoM1</name>
    <dbReference type="NCBI Taxonomy" id="1116472"/>
    <lineage>
        <taxon>Bacteria</taxon>
        <taxon>Pseudomonadati</taxon>
        <taxon>Pseudomonadota</taxon>
        <taxon>Gammaproteobacteria</taxon>
        <taxon>Methylococcales</taxon>
        <taxon>Methylococcaceae</taxon>
        <taxon>Methyloglobulus</taxon>
    </lineage>
</organism>
<evidence type="ECO:0000256" key="7">
    <source>
        <dbReference type="ARBA" id="ARBA00023136"/>
    </source>
</evidence>
<accession>V5E2U0</accession>
<dbReference type="eggNOG" id="COG3271">
    <property type="taxonomic scope" value="Bacteria"/>
</dbReference>
<evidence type="ECO:0000256" key="3">
    <source>
        <dbReference type="ARBA" id="ARBA00022741"/>
    </source>
</evidence>
<dbReference type="RefSeq" id="WP_023493111.1">
    <property type="nucleotide sequence ID" value="NZ_AYLO01000008.1"/>
</dbReference>
<dbReference type="PANTHER" id="PTHR24221">
    <property type="entry name" value="ATP-BINDING CASSETTE SUB-FAMILY B"/>
    <property type="match status" value="1"/>
</dbReference>
<gene>
    <name evidence="13" type="primary">msbA</name>
    <name evidence="13" type="ORF">MGMO_8c00130</name>
</gene>